<feature type="compositionally biased region" description="Basic and acidic residues" evidence="1">
    <location>
        <begin position="1"/>
        <end position="21"/>
    </location>
</feature>
<evidence type="ECO:0000256" key="1">
    <source>
        <dbReference type="SAM" id="MobiDB-lite"/>
    </source>
</evidence>
<dbReference type="EMBL" id="DF974101">
    <property type="protein sequence ID" value="GAU45137.1"/>
    <property type="molecule type" value="Genomic_DNA"/>
</dbReference>
<evidence type="ECO:0000313" key="2">
    <source>
        <dbReference type="EMBL" id="GAU45137.1"/>
    </source>
</evidence>
<protein>
    <submittedName>
        <fullName evidence="2">Uncharacterized protein</fullName>
    </submittedName>
</protein>
<reference evidence="3" key="1">
    <citation type="journal article" date="2017" name="Front. Plant Sci.">
        <title>Climate Clever Clovers: New Paradigm to Reduce the Environmental Footprint of Ruminants by Breeding Low Methanogenic Forages Utilizing Haplotype Variation.</title>
        <authorList>
            <person name="Kaur P."/>
            <person name="Appels R."/>
            <person name="Bayer P.E."/>
            <person name="Keeble-Gagnere G."/>
            <person name="Wang J."/>
            <person name="Hirakawa H."/>
            <person name="Shirasawa K."/>
            <person name="Vercoe P."/>
            <person name="Stefanova K."/>
            <person name="Durmic Z."/>
            <person name="Nichols P."/>
            <person name="Revell C."/>
            <person name="Isobe S.N."/>
            <person name="Edwards D."/>
            <person name="Erskine W."/>
        </authorList>
    </citation>
    <scope>NUCLEOTIDE SEQUENCE [LARGE SCALE GENOMIC DNA]</scope>
    <source>
        <strain evidence="3">cv. Daliak</strain>
    </source>
</reference>
<dbReference type="Proteomes" id="UP000242715">
    <property type="component" value="Unassembled WGS sequence"/>
</dbReference>
<proteinExistence type="predicted"/>
<name>A0A2Z6PJT2_TRISU</name>
<keyword evidence="3" id="KW-1185">Reference proteome</keyword>
<dbReference type="AlphaFoldDB" id="A0A2Z6PJT2"/>
<evidence type="ECO:0000313" key="3">
    <source>
        <dbReference type="Proteomes" id="UP000242715"/>
    </source>
</evidence>
<sequence length="122" mass="13626">MEMVTEEHGKLLRKLQAEEQSRSSGVNKKVEQPPDEKKEHPPHSNGGVNEKEEQPPRSSGVVHEVYVAPYSPEHSSASLRLSSSGQWRSFPYSGQWQQGIHSLLISAILLNKLAYIPIILST</sequence>
<gene>
    <name evidence="2" type="ORF">TSUD_131350</name>
</gene>
<feature type="region of interest" description="Disordered" evidence="1">
    <location>
        <begin position="1"/>
        <end position="62"/>
    </location>
</feature>
<organism evidence="2 3">
    <name type="scientific">Trifolium subterraneum</name>
    <name type="common">Subterranean clover</name>
    <dbReference type="NCBI Taxonomy" id="3900"/>
    <lineage>
        <taxon>Eukaryota</taxon>
        <taxon>Viridiplantae</taxon>
        <taxon>Streptophyta</taxon>
        <taxon>Embryophyta</taxon>
        <taxon>Tracheophyta</taxon>
        <taxon>Spermatophyta</taxon>
        <taxon>Magnoliopsida</taxon>
        <taxon>eudicotyledons</taxon>
        <taxon>Gunneridae</taxon>
        <taxon>Pentapetalae</taxon>
        <taxon>rosids</taxon>
        <taxon>fabids</taxon>
        <taxon>Fabales</taxon>
        <taxon>Fabaceae</taxon>
        <taxon>Papilionoideae</taxon>
        <taxon>50 kb inversion clade</taxon>
        <taxon>NPAAA clade</taxon>
        <taxon>Hologalegina</taxon>
        <taxon>IRL clade</taxon>
        <taxon>Trifolieae</taxon>
        <taxon>Trifolium</taxon>
    </lineage>
</organism>
<accession>A0A2Z6PJT2</accession>
<feature type="compositionally biased region" description="Basic and acidic residues" evidence="1">
    <location>
        <begin position="28"/>
        <end position="42"/>
    </location>
</feature>